<protein>
    <submittedName>
        <fullName evidence="4">Efflux RND transporter periplasmic adaptor subunit</fullName>
    </submittedName>
</protein>
<dbReference type="Gene3D" id="2.40.30.170">
    <property type="match status" value="1"/>
</dbReference>
<name>A0A7V5RPU6_CALAY</name>
<dbReference type="FunFam" id="2.40.30.170:FF:000010">
    <property type="entry name" value="Efflux RND transporter periplasmic adaptor subunit"/>
    <property type="match status" value="1"/>
</dbReference>
<organism evidence="4">
    <name type="scientific">Caldithrix abyssi</name>
    <dbReference type="NCBI Taxonomy" id="187145"/>
    <lineage>
        <taxon>Bacteria</taxon>
        <taxon>Pseudomonadati</taxon>
        <taxon>Calditrichota</taxon>
        <taxon>Calditrichia</taxon>
        <taxon>Calditrichales</taxon>
        <taxon>Calditrichaceae</taxon>
        <taxon>Caldithrix</taxon>
    </lineage>
</organism>
<dbReference type="EMBL" id="DRLI01000234">
    <property type="protein sequence ID" value="HHM02553.1"/>
    <property type="molecule type" value="Genomic_DNA"/>
</dbReference>
<feature type="chain" id="PRO_5031210615" evidence="2">
    <location>
        <begin position="21"/>
        <end position="379"/>
    </location>
</feature>
<dbReference type="SUPFAM" id="SSF111369">
    <property type="entry name" value="HlyD-like secretion proteins"/>
    <property type="match status" value="1"/>
</dbReference>
<dbReference type="Proteomes" id="UP000885771">
    <property type="component" value="Unassembled WGS sequence"/>
</dbReference>
<dbReference type="NCBIfam" id="TIGR01730">
    <property type="entry name" value="RND_mfp"/>
    <property type="match status" value="1"/>
</dbReference>
<accession>A0A7V5RPU6</accession>
<dbReference type="PROSITE" id="PS51257">
    <property type="entry name" value="PROKAR_LIPOPROTEIN"/>
    <property type="match status" value="1"/>
</dbReference>
<reference evidence="4" key="1">
    <citation type="journal article" date="2020" name="mSystems">
        <title>Genome- and Community-Level Interaction Insights into Carbon Utilization and Element Cycling Functions of Hydrothermarchaeota in Hydrothermal Sediment.</title>
        <authorList>
            <person name="Zhou Z."/>
            <person name="Liu Y."/>
            <person name="Xu W."/>
            <person name="Pan J."/>
            <person name="Luo Z.H."/>
            <person name="Li M."/>
        </authorList>
    </citation>
    <scope>NUCLEOTIDE SEQUENCE [LARGE SCALE GENOMIC DNA]</scope>
    <source>
        <strain evidence="4">HyVt-460</strain>
    </source>
</reference>
<dbReference type="AlphaFoldDB" id="A0A7V5RPU6"/>
<evidence type="ECO:0000259" key="3">
    <source>
        <dbReference type="Pfam" id="PF25954"/>
    </source>
</evidence>
<dbReference type="PANTHER" id="PTHR30469:SF15">
    <property type="entry name" value="HLYD FAMILY OF SECRETION PROTEINS"/>
    <property type="match status" value="1"/>
</dbReference>
<keyword evidence="2" id="KW-0732">Signal</keyword>
<dbReference type="Pfam" id="PF25954">
    <property type="entry name" value="Beta-barrel_RND_2"/>
    <property type="match status" value="1"/>
</dbReference>
<dbReference type="PANTHER" id="PTHR30469">
    <property type="entry name" value="MULTIDRUG RESISTANCE PROTEIN MDTA"/>
    <property type="match status" value="1"/>
</dbReference>
<proteinExistence type="inferred from homology"/>
<evidence type="ECO:0000256" key="1">
    <source>
        <dbReference type="ARBA" id="ARBA00009477"/>
    </source>
</evidence>
<sequence length="379" mass="41925">MYKKMLFLIVLIFVSCTSSGNDKAERSATSERARERITVTVDTARIAPLERFVRTGGAAAARRLLSVSLEQSGYIRQIPETEGLSVGPGELLLVLDNEKQKLEALGARTALIKALVAFGVEYENPDSALALLKKAQGREAAPLDVRDMTQVLKGGRQSEVRMAQSGLAEAWNNYRRALLAYRRTVFKAPFPGLLADIAYKKGQWLPAATEALKLLDLSEIRLHCDVLEKEAPLITAGQSAEVVFPSLPQKTFRARVFAVNPAVDPESHTVRVTLSIANPGVLIRPGMYARARIAVKTLPKRLVVPRRALVLRDNRELVFVVRDSLAQWCYVQTGARNDRLVEIVSSEFNLRPGEPVVVEGHFSLAHNARVNPRAVFRVK</sequence>
<comment type="caution">
    <text evidence="4">The sequence shown here is derived from an EMBL/GenBank/DDBJ whole genome shotgun (WGS) entry which is preliminary data.</text>
</comment>
<dbReference type="InterPro" id="IPR058792">
    <property type="entry name" value="Beta-barrel_RND_2"/>
</dbReference>
<evidence type="ECO:0000256" key="2">
    <source>
        <dbReference type="SAM" id="SignalP"/>
    </source>
</evidence>
<feature type="signal peptide" evidence="2">
    <location>
        <begin position="1"/>
        <end position="20"/>
    </location>
</feature>
<dbReference type="GO" id="GO:1990281">
    <property type="term" value="C:efflux pump complex"/>
    <property type="evidence" value="ECO:0007669"/>
    <property type="project" value="TreeGrafter"/>
</dbReference>
<comment type="similarity">
    <text evidence="1">Belongs to the membrane fusion protein (MFP) (TC 8.A.1) family.</text>
</comment>
<dbReference type="Gene3D" id="2.40.420.20">
    <property type="match status" value="1"/>
</dbReference>
<gene>
    <name evidence="4" type="ORF">ENJ15_06020</name>
</gene>
<dbReference type="InterPro" id="IPR006143">
    <property type="entry name" value="RND_pump_MFP"/>
</dbReference>
<evidence type="ECO:0000313" key="4">
    <source>
        <dbReference type="EMBL" id="HHM02553.1"/>
    </source>
</evidence>
<dbReference type="GO" id="GO:0015562">
    <property type="term" value="F:efflux transmembrane transporter activity"/>
    <property type="evidence" value="ECO:0007669"/>
    <property type="project" value="TreeGrafter"/>
</dbReference>
<feature type="domain" description="CusB-like beta-barrel" evidence="3">
    <location>
        <begin position="222"/>
        <end position="294"/>
    </location>
</feature>